<dbReference type="InterPro" id="IPR050437">
    <property type="entry name" value="Ribos_protein_bS1-like"/>
</dbReference>
<dbReference type="GO" id="GO:0005840">
    <property type="term" value="C:ribosome"/>
    <property type="evidence" value="ECO:0007669"/>
    <property type="project" value="UniProtKB-KW"/>
</dbReference>
<name>A0A2M8PIE2_9CHLR</name>
<dbReference type="FunFam" id="2.40.50.140:FF:000051">
    <property type="entry name" value="RNA-binding transcriptional accessory protein"/>
    <property type="match status" value="1"/>
</dbReference>
<dbReference type="SUPFAM" id="SSF50249">
    <property type="entry name" value="Nucleic acid-binding proteins"/>
    <property type="match status" value="4"/>
</dbReference>
<dbReference type="PANTHER" id="PTHR10724:SF7">
    <property type="entry name" value="SMALL RIBOSOMAL SUBUNIT PROTEIN BS1C"/>
    <property type="match status" value="1"/>
</dbReference>
<accession>A0A2M8PIE2</accession>
<sequence length="417" mass="46538">MMSEKSEREKRQEAQRAEFLKLLEASFDYTPPERGEIRSATILQIDSKGDVIVDLGAKQDGIVPAQDLERLDPAMRQNLKVGDKVFVYVINPRDQDGSLIVSISQGLQQQDWEEARRLLNTDEVVEVVVTGHNRGGTLVRWKRLEGFIPSSHLISVGVGGADRHESLNANNRVLGVKVIEVDQSRRRLIFSEREAQKEWRAHQKAKLLSELMEGDVVKGIVTGLRDFGAFVNLGGADGLIHVSELAWHRVDHPRDVLRIGEEIEVYVLSLDRETNRIALSRKRLLPDPWSDAMNRYHEGQSVEGTVTNVVDFGAFIALDDGLEGLLHLTEMGDGTLKEPYSYVKKGDRLQLRISRLEPEKRRVGFTQRWGVELPSHGAEATELPEAPESRAELPANGNGTSVHTEPADAAESAAKES</sequence>
<dbReference type="GO" id="GO:0006412">
    <property type="term" value="P:translation"/>
    <property type="evidence" value="ECO:0007669"/>
    <property type="project" value="TreeGrafter"/>
</dbReference>
<evidence type="ECO:0000313" key="7">
    <source>
        <dbReference type="Proteomes" id="UP000229681"/>
    </source>
</evidence>
<dbReference type="Pfam" id="PF00575">
    <property type="entry name" value="S1"/>
    <property type="match status" value="4"/>
</dbReference>
<feature type="domain" description="S1 motif" evidence="5">
    <location>
        <begin position="122"/>
        <end position="193"/>
    </location>
</feature>
<dbReference type="PRINTS" id="PR00681">
    <property type="entry name" value="RIBOSOMALS1"/>
</dbReference>
<comment type="similarity">
    <text evidence="1">Belongs to the bacterial ribosomal protein bS1 family.</text>
</comment>
<dbReference type="GO" id="GO:0003729">
    <property type="term" value="F:mRNA binding"/>
    <property type="evidence" value="ECO:0007669"/>
    <property type="project" value="TreeGrafter"/>
</dbReference>
<evidence type="ECO:0000256" key="4">
    <source>
        <dbReference type="SAM" id="MobiDB-lite"/>
    </source>
</evidence>
<evidence type="ECO:0000256" key="1">
    <source>
        <dbReference type="ARBA" id="ARBA00006767"/>
    </source>
</evidence>
<feature type="domain" description="S1 motif" evidence="5">
    <location>
        <begin position="214"/>
        <end position="282"/>
    </location>
</feature>
<feature type="domain" description="S1 motif" evidence="5">
    <location>
        <begin position="35"/>
        <end position="104"/>
    </location>
</feature>
<evidence type="ECO:0000313" key="6">
    <source>
        <dbReference type="EMBL" id="PJF37309.1"/>
    </source>
</evidence>
<dbReference type="GO" id="GO:0003735">
    <property type="term" value="F:structural constituent of ribosome"/>
    <property type="evidence" value="ECO:0007669"/>
    <property type="project" value="TreeGrafter"/>
</dbReference>
<evidence type="ECO:0000259" key="5">
    <source>
        <dbReference type="PROSITE" id="PS50126"/>
    </source>
</evidence>
<organism evidence="6 7">
    <name type="scientific">Candidatus Thermofonsia Clade 1 bacterium</name>
    <dbReference type="NCBI Taxonomy" id="2364210"/>
    <lineage>
        <taxon>Bacteria</taxon>
        <taxon>Bacillati</taxon>
        <taxon>Chloroflexota</taxon>
        <taxon>Candidatus Thermofontia</taxon>
        <taxon>Candidatus Thermofonsia Clade 1</taxon>
    </lineage>
</organism>
<feature type="region of interest" description="Disordered" evidence="4">
    <location>
        <begin position="373"/>
        <end position="417"/>
    </location>
</feature>
<evidence type="ECO:0000256" key="3">
    <source>
        <dbReference type="ARBA" id="ARBA00023274"/>
    </source>
</evidence>
<dbReference type="InterPro" id="IPR012340">
    <property type="entry name" value="NA-bd_OB-fold"/>
</dbReference>
<dbReference type="AlphaFoldDB" id="A0A2M8PIE2"/>
<evidence type="ECO:0000256" key="2">
    <source>
        <dbReference type="ARBA" id="ARBA00022980"/>
    </source>
</evidence>
<dbReference type="InterPro" id="IPR003029">
    <property type="entry name" value="S1_domain"/>
</dbReference>
<dbReference type="EMBL" id="PGTM01000006">
    <property type="protein sequence ID" value="PJF37309.1"/>
    <property type="molecule type" value="Genomic_DNA"/>
</dbReference>
<proteinExistence type="inferred from homology"/>
<reference evidence="6 7" key="1">
    <citation type="submission" date="2017-11" db="EMBL/GenBank/DDBJ databases">
        <title>Evolution of Phototrophy in the Chloroflexi Phylum Driven by Horizontal Gene Transfer.</title>
        <authorList>
            <person name="Ward L.M."/>
            <person name="Hemp J."/>
            <person name="Shih P.M."/>
            <person name="Mcglynn S.E."/>
            <person name="Fischer W."/>
        </authorList>
    </citation>
    <scope>NUCLEOTIDE SEQUENCE [LARGE SCALE GENOMIC DNA]</scope>
    <source>
        <strain evidence="6">JP3_13</strain>
    </source>
</reference>
<dbReference type="PROSITE" id="PS50126">
    <property type="entry name" value="S1"/>
    <property type="match status" value="4"/>
</dbReference>
<dbReference type="PANTHER" id="PTHR10724">
    <property type="entry name" value="30S RIBOSOMAL PROTEIN S1"/>
    <property type="match status" value="1"/>
</dbReference>
<dbReference type="CDD" id="cd05688">
    <property type="entry name" value="S1_RPS1_repeat_ec3"/>
    <property type="match status" value="1"/>
</dbReference>
<comment type="caution">
    <text evidence="6">The sequence shown here is derived from an EMBL/GenBank/DDBJ whole genome shotgun (WGS) entry which is preliminary data.</text>
</comment>
<protein>
    <submittedName>
        <fullName evidence="6">30S ribosomal protein S1</fullName>
    </submittedName>
</protein>
<dbReference type="Proteomes" id="UP000229681">
    <property type="component" value="Unassembled WGS sequence"/>
</dbReference>
<keyword evidence="3" id="KW-0687">Ribonucleoprotein</keyword>
<dbReference type="SMART" id="SM00316">
    <property type="entry name" value="S1"/>
    <property type="match status" value="4"/>
</dbReference>
<dbReference type="Gene3D" id="2.40.50.140">
    <property type="entry name" value="Nucleic acid-binding proteins"/>
    <property type="match status" value="4"/>
</dbReference>
<dbReference type="InterPro" id="IPR035104">
    <property type="entry name" value="Ribosomal_protein_S1-like"/>
</dbReference>
<dbReference type="GO" id="GO:1990904">
    <property type="term" value="C:ribonucleoprotein complex"/>
    <property type="evidence" value="ECO:0007669"/>
    <property type="project" value="UniProtKB-KW"/>
</dbReference>
<keyword evidence="2 6" id="KW-0689">Ribosomal protein</keyword>
<gene>
    <name evidence="6" type="ORF">CUN49_00990</name>
</gene>
<feature type="domain" description="S1 motif" evidence="5">
    <location>
        <begin position="299"/>
        <end position="368"/>
    </location>
</feature>
<dbReference type="GO" id="GO:0005737">
    <property type="term" value="C:cytoplasm"/>
    <property type="evidence" value="ECO:0007669"/>
    <property type="project" value="UniProtKB-ARBA"/>
</dbReference>